<feature type="transmembrane region" description="Helical" evidence="1">
    <location>
        <begin position="43"/>
        <end position="63"/>
    </location>
</feature>
<keyword evidence="1" id="KW-0472">Membrane</keyword>
<dbReference type="EMBL" id="PJNH01000004">
    <property type="protein sequence ID" value="PKR76702.1"/>
    <property type="molecule type" value="Genomic_DNA"/>
</dbReference>
<feature type="transmembrane region" description="Helical" evidence="1">
    <location>
        <begin position="69"/>
        <end position="90"/>
    </location>
</feature>
<dbReference type="RefSeq" id="WP_101332452.1">
    <property type="nucleotide sequence ID" value="NZ_PJNH01000004.1"/>
</dbReference>
<evidence type="ECO:0000256" key="1">
    <source>
        <dbReference type="SAM" id="Phobius"/>
    </source>
</evidence>
<name>A0A2I0QQT7_9BACI</name>
<protein>
    <submittedName>
        <fullName evidence="2">Uncharacterized protein</fullName>
    </submittedName>
</protein>
<gene>
    <name evidence="2" type="ORF">CEY16_12855</name>
</gene>
<evidence type="ECO:0000313" key="2">
    <source>
        <dbReference type="EMBL" id="PKR76702.1"/>
    </source>
</evidence>
<sequence>MTRCISCGQRLPFFQMLRYGGYQIAVTCRSCGEKHELTFESKFLGISVNIGMVIIFMTLMNNIPYPGIAIYGMLLALFLFNTIFPIFAGFDGSDKPSNANKWVKISASLSLLGALYVGWNFLAPVELKETYEASVDGSDIDQVQADNVEIMFDGRVTTNWLTFNRTYEGKIVIEGFPYEFEVEKATAVIEFGFEERPEFYYEYEENAEIVEDYFGSVYANNNYDRISFNLKKLDVYYNATREG</sequence>
<comment type="caution">
    <text evidence="2">The sequence shown here is derived from an EMBL/GenBank/DDBJ whole genome shotgun (WGS) entry which is preliminary data.</text>
</comment>
<dbReference type="Proteomes" id="UP000243524">
    <property type="component" value="Unassembled WGS sequence"/>
</dbReference>
<proteinExistence type="predicted"/>
<reference evidence="2 3" key="1">
    <citation type="submission" date="2017-06" db="EMBL/GenBank/DDBJ databases">
        <title>the draft geome sequence of Illustriluteabacillus marina B3227.</title>
        <authorList>
            <person name="He R.-H."/>
            <person name="Du Z.-J."/>
        </authorList>
    </citation>
    <scope>NUCLEOTIDE SEQUENCE [LARGE SCALE GENOMIC DNA]</scope>
    <source>
        <strain evidence="2 3">B3227</strain>
    </source>
</reference>
<dbReference type="AlphaFoldDB" id="A0A2I0QQT7"/>
<evidence type="ECO:0000313" key="3">
    <source>
        <dbReference type="Proteomes" id="UP000243524"/>
    </source>
</evidence>
<keyword evidence="1" id="KW-0812">Transmembrane</keyword>
<accession>A0A2I0QQT7</accession>
<keyword evidence="1" id="KW-1133">Transmembrane helix</keyword>
<feature type="transmembrane region" description="Helical" evidence="1">
    <location>
        <begin position="102"/>
        <end position="122"/>
    </location>
</feature>
<keyword evidence="3" id="KW-1185">Reference proteome</keyword>
<organism evidence="2 3">
    <name type="scientific">Halalkalibacillus sediminis</name>
    <dbReference type="NCBI Taxonomy" id="2018042"/>
    <lineage>
        <taxon>Bacteria</taxon>
        <taxon>Bacillati</taxon>
        <taxon>Bacillota</taxon>
        <taxon>Bacilli</taxon>
        <taxon>Bacillales</taxon>
        <taxon>Bacillaceae</taxon>
        <taxon>Halalkalibacillus</taxon>
    </lineage>
</organism>